<feature type="region of interest" description="Disordered" evidence="1">
    <location>
        <begin position="72"/>
        <end position="92"/>
    </location>
</feature>
<gene>
    <name evidence="2" type="ORF">DMC30DRAFT_264915</name>
</gene>
<dbReference type="Proteomes" id="UP000311382">
    <property type="component" value="Unassembled WGS sequence"/>
</dbReference>
<name>A0A5C5FTK2_9BASI</name>
<evidence type="ECO:0000313" key="2">
    <source>
        <dbReference type="EMBL" id="TNY20228.1"/>
    </source>
</evidence>
<dbReference type="EMBL" id="SOZI01000072">
    <property type="protein sequence ID" value="TNY20228.1"/>
    <property type="molecule type" value="Genomic_DNA"/>
</dbReference>
<evidence type="ECO:0000256" key="1">
    <source>
        <dbReference type="SAM" id="MobiDB-lite"/>
    </source>
</evidence>
<proteinExistence type="predicted"/>
<sequence>MCLDVSLRGSLVLERKLVVESERAKVGAVGRHTWSAVTTCALPCSLKARGQSSDLVREALIPAYAFAQHSRGPAAEHKAISHHSSRQKDTDNPKRCILRLVTESYVVEQGSARPGGVSDEAAGRKGTLPGTLRFAFGASCATRAGAPTNASSSRQGRQPPCDAARAQCRALWSTEGSAVRCPGCLEINASVVAGREGANEGGGEGGTGGRTWWTAPSVVRRSAASCVQSEAPGCADRCRVCPCSVGAC</sequence>
<protein>
    <submittedName>
        <fullName evidence="2">Uncharacterized protein</fullName>
    </submittedName>
</protein>
<comment type="caution">
    <text evidence="2">The sequence shown here is derived from an EMBL/GenBank/DDBJ whole genome shotgun (WGS) entry which is preliminary data.</text>
</comment>
<organism evidence="2 3">
    <name type="scientific">Rhodotorula diobovata</name>
    <dbReference type="NCBI Taxonomy" id="5288"/>
    <lineage>
        <taxon>Eukaryota</taxon>
        <taxon>Fungi</taxon>
        <taxon>Dikarya</taxon>
        <taxon>Basidiomycota</taxon>
        <taxon>Pucciniomycotina</taxon>
        <taxon>Microbotryomycetes</taxon>
        <taxon>Sporidiobolales</taxon>
        <taxon>Sporidiobolaceae</taxon>
        <taxon>Rhodotorula</taxon>
    </lineage>
</organism>
<accession>A0A5C5FTK2</accession>
<reference evidence="2 3" key="1">
    <citation type="submission" date="2019-03" db="EMBL/GenBank/DDBJ databases">
        <title>Rhodosporidium diobovatum UCD-FST 08-225 genome sequencing, assembly, and annotation.</title>
        <authorList>
            <person name="Fakankun I.U."/>
            <person name="Fristensky B."/>
            <person name="Levin D.B."/>
        </authorList>
    </citation>
    <scope>NUCLEOTIDE SEQUENCE [LARGE SCALE GENOMIC DNA]</scope>
    <source>
        <strain evidence="2 3">UCD-FST 08-225</strain>
    </source>
</reference>
<keyword evidence="3" id="KW-1185">Reference proteome</keyword>
<evidence type="ECO:0000313" key="3">
    <source>
        <dbReference type="Proteomes" id="UP000311382"/>
    </source>
</evidence>
<dbReference type="AlphaFoldDB" id="A0A5C5FTK2"/>